<proteinExistence type="predicted"/>
<dbReference type="OrthoDB" id="5979581at2759"/>
<dbReference type="InParanoid" id="A0A077ZYA9"/>
<accession>A0A077ZYA9</accession>
<dbReference type="SUPFAM" id="SSF56112">
    <property type="entry name" value="Protein kinase-like (PK-like)"/>
    <property type="match status" value="1"/>
</dbReference>
<name>A0A077ZYA9_STYLE</name>
<feature type="region of interest" description="Disordered" evidence="1">
    <location>
        <begin position="278"/>
        <end position="297"/>
    </location>
</feature>
<reference evidence="2 3" key="1">
    <citation type="submission" date="2014-06" db="EMBL/GenBank/DDBJ databases">
        <authorList>
            <person name="Swart Estienne"/>
        </authorList>
    </citation>
    <scope>NUCLEOTIDE SEQUENCE [LARGE SCALE GENOMIC DNA]</scope>
    <source>
        <strain evidence="2 3">130c</strain>
    </source>
</reference>
<protein>
    <recommendedName>
        <fullName evidence="4">Protein kinase domain-containing protein</fullName>
    </recommendedName>
</protein>
<dbReference type="EMBL" id="CCKQ01003751">
    <property type="protein sequence ID" value="CDW74891.1"/>
    <property type="molecule type" value="Genomic_DNA"/>
</dbReference>
<dbReference type="Proteomes" id="UP000039865">
    <property type="component" value="Unassembled WGS sequence"/>
</dbReference>
<evidence type="ECO:0008006" key="4">
    <source>
        <dbReference type="Google" id="ProtNLM"/>
    </source>
</evidence>
<dbReference type="InterPro" id="IPR011009">
    <property type="entry name" value="Kinase-like_dom_sf"/>
</dbReference>
<sequence length="314" mass="36505">MLGNVLHPRLIYDGNYIIKCEDGQQLQYLVYEYIPMDVEEFYQIQLSINEIQAKDNCIKQMLTSVKEFHRLGFIHQNIKPSSFKVKDELLYLLGMSSSRKSTKTPYQNSITGKIPSLLTQSIFVAKDLPPLKGDDLISCLYSILIIFEPQNVSWVDICSKIQDQPSIEKQEQIIRLKENLNSSDFEDYYCQIIVALIGELQDLRQQDVQKYSEALNFEGIQSRILNMDHRSKVYIEQEQSGSQYDKNQGFSFNSANQNTLKQQDEINEYQLPYNVSSQLRTDSSRQKQNRKYQQQSAQNVRPVQGNCCQKCTIF</sequence>
<gene>
    <name evidence="2" type="primary">Contig5644.g6046</name>
    <name evidence="2" type="ORF">STYLEM_3875</name>
</gene>
<evidence type="ECO:0000313" key="2">
    <source>
        <dbReference type="EMBL" id="CDW74891.1"/>
    </source>
</evidence>
<dbReference type="Gene3D" id="1.10.510.10">
    <property type="entry name" value="Transferase(Phosphotransferase) domain 1"/>
    <property type="match status" value="1"/>
</dbReference>
<evidence type="ECO:0000256" key="1">
    <source>
        <dbReference type="SAM" id="MobiDB-lite"/>
    </source>
</evidence>
<dbReference type="AlphaFoldDB" id="A0A077ZYA9"/>
<keyword evidence="3" id="KW-1185">Reference proteome</keyword>
<evidence type="ECO:0000313" key="3">
    <source>
        <dbReference type="Proteomes" id="UP000039865"/>
    </source>
</evidence>
<organism evidence="2 3">
    <name type="scientific">Stylonychia lemnae</name>
    <name type="common">Ciliate</name>
    <dbReference type="NCBI Taxonomy" id="5949"/>
    <lineage>
        <taxon>Eukaryota</taxon>
        <taxon>Sar</taxon>
        <taxon>Alveolata</taxon>
        <taxon>Ciliophora</taxon>
        <taxon>Intramacronucleata</taxon>
        <taxon>Spirotrichea</taxon>
        <taxon>Stichotrichia</taxon>
        <taxon>Sporadotrichida</taxon>
        <taxon>Oxytrichidae</taxon>
        <taxon>Stylonychinae</taxon>
        <taxon>Stylonychia</taxon>
    </lineage>
</organism>